<dbReference type="InterPro" id="IPR001789">
    <property type="entry name" value="Sig_transdc_resp-reg_receiver"/>
</dbReference>
<keyword evidence="2" id="KW-0902">Two-component regulatory system</keyword>
<keyword evidence="3" id="KW-0805">Transcription regulation</keyword>
<dbReference type="InterPro" id="IPR036388">
    <property type="entry name" value="WH-like_DNA-bd_sf"/>
</dbReference>
<dbReference type="InterPro" id="IPR039420">
    <property type="entry name" value="WalR-like"/>
</dbReference>
<evidence type="ECO:0000259" key="9">
    <source>
        <dbReference type="PROSITE" id="PS51755"/>
    </source>
</evidence>
<dbReference type="GO" id="GO:0000976">
    <property type="term" value="F:transcription cis-regulatory region binding"/>
    <property type="evidence" value="ECO:0007669"/>
    <property type="project" value="TreeGrafter"/>
</dbReference>
<dbReference type="PANTHER" id="PTHR48111:SF22">
    <property type="entry name" value="REGULATOR OF RPOS"/>
    <property type="match status" value="1"/>
</dbReference>
<dbReference type="Pfam" id="PF00486">
    <property type="entry name" value="Trans_reg_C"/>
    <property type="match status" value="1"/>
</dbReference>
<keyword evidence="11" id="KW-1185">Reference proteome</keyword>
<dbReference type="GO" id="GO:0006355">
    <property type="term" value="P:regulation of DNA-templated transcription"/>
    <property type="evidence" value="ECO:0007669"/>
    <property type="project" value="InterPro"/>
</dbReference>
<dbReference type="EMBL" id="CP014646">
    <property type="protein sequence ID" value="AMO36506.1"/>
    <property type="molecule type" value="Genomic_DNA"/>
</dbReference>
<reference evidence="11" key="1">
    <citation type="submission" date="2016-03" db="EMBL/GenBank/DDBJ databases">
        <authorList>
            <person name="Ma C."/>
            <person name="Zhou S."/>
            <person name="Yang G."/>
        </authorList>
    </citation>
    <scope>NUCLEOTIDE SEQUENCE [LARGE SCALE GENOMIC DNA]</scope>
    <source>
        <strain evidence="11">SgZ-1</strain>
    </source>
</reference>
<dbReference type="Gene3D" id="3.40.50.2300">
    <property type="match status" value="1"/>
</dbReference>
<evidence type="ECO:0000313" key="11">
    <source>
        <dbReference type="Proteomes" id="UP000036902"/>
    </source>
</evidence>
<dbReference type="Pfam" id="PF00072">
    <property type="entry name" value="Response_reg"/>
    <property type="match status" value="1"/>
</dbReference>
<evidence type="ECO:0000256" key="3">
    <source>
        <dbReference type="ARBA" id="ARBA00023015"/>
    </source>
</evidence>
<organism evidence="10 11">
    <name type="scientific">Thauera humireducens</name>
    <dbReference type="NCBI Taxonomy" id="1134435"/>
    <lineage>
        <taxon>Bacteria</taxon>
        <taxon>Pseudomonadati</taxon>
        <taxon>Pseudomonadota</taxon>
        <taxon>Betaproteobacteria</taxon>
        <taxon>Rhodocyclales</taxon>
        <taxon>Zoogloeaceae</taxon>
        <taxon>Thauera</taxon>
    </lineage>
</organism>
<evidence type="ECO:0000256" key="1">
    <source>
        <dbReference type="ARBA" id="ARBA00022553"/>
    </source>
</evidence>
<evidence type="ECO:0000256" key="5">
    <source>
        <dbReference type="ARBA" id="ARBA00023163"/>
    </source>
</evidence>
<feature type="domain" description="Response regulatory" evidence="8">
    <location>
        <begin position="2"/>
        <end position="116"/>
    </location>
</feature>
<proteinExistence type="predicted"/>
<keyword evidence="1 6" id="KW-0597">Phosphoprotein</keyword>
<dbReference type="GO" id="GO:0032993">
    <property type="term" value="C:protein-DNA complex"/>
    <property type="evidence" value="ECO:0007669"/>
    <property type="project" value="TreeGrafter"/>
</dbReference>
<dbReference type="InterPro" id="IPR001867">
    <property type="entry name" value="OmpR/PhoB-type_DNA-bd"/>
</dbReference>
<dbReference type="SUPFAM" id="SSF46894">
    <property type="entry name" value="C-terminal effector domain of the bipartite response regulators"/>
    <property type="match status" value="1"/>
</dbReference>
<dbReference type="GO" id="GO:0005829">
    <property type="term" value="C:cytosol"/>
    <property type="evidence" value="ECO:0007669"/>
    <property type="project" value="TreeGrafter"/>
</dbReference>
<dbReference type="KEGG" id="thu:AC731_005875"/>
<dbReference type="Gene3D" id="1.10.10.10">
    <property type="entry name" value="Winged helix-like DNA-binding domain superfamily/Winged helix DNA-binding domain"/>
    <property type="match status" value="1"/>
</dbReference>
<dbReference type="SUPFAM" id="SSF52172">
    <property type="entry name" value="CheY-like"/>
    <property type="match status" value="1"/>
</dbReference>
<dbReference type="SMART" id="SM00448">
    <property type="entry name" value="REC"/>
    <property type="match status" value="1"/>
</dbReference>
<dbReference type="PROSITE" id="PS51755">
    <property type="entry name" value="OMPR_PHOB"/>
    <property type="match status" value="1"/>
</dbReference>
<feature type="DNA-binding region" description="OmpR/PhoB-type" evidence="7">
    <location>
        <begin position="125"/>
        <end position="221"/>
    </location>
</feature>
<evidence type="ECO:0000313" key="10">
    <source>
        <dbReference type="EMBL" id="AMO36506.1"/>
    </source>
</evidence>
<dbReference type="SMART" id="SM00862">
    <property type="entry name" value="Trans_reg_C"/>
    <property type="match status" value="1"/>
</dbReference>
<dbReference type="CDD" id="cd00383">
    <property type="entry name" value="trans_reg_C"/>
    <property type="match status" value="1"/>
</dbReference>
<dbReference type="Gene3D" id="6.10.250.690">
    <property type="match status" value="1"/>
</dbReference>
<evidence type="ECO:0000256" key="6">
    <source>
        <dbReference type="PROSITE-ProRule" id="PRU00169"/>
    </source>
</evidence>
<dbReference type="STRING" id="1134435.AC731_005875"/>
<dbReference type="InterPro" id="IPR016032">
    <property type="entry name" value="Sig_transdc_resp-reg_C-effctor"/>
</dbReference>
<protein>
    <submittedName>
        <fullName evidence="10">Two-component system response regulator</fullName>
    </submittedName>
</protein>
<feature type="modified residue" description="4-aspartylphosphate" evidence="6">
    <location>
        <position position="51"/>
    </location>
</feature>
<feature type="domain" description="OmpR/PhoB-type" evidence="9">
    <location>
        <begin position="125"/>
        <end position="221"/>
    </location>
</feature>
<accession>A0A127K3H5</accession>
<dbReference type="Proteomes" id="UP000036902">
    <property type="component" value="Chromosome"/>
</dbReference>
<evidence type="ECO:0000256" key="4">
    <source>
        <dbReference type="ARBA" id="ARBA00023125"/>
    </source>
</evidence>
<evidence type="ECO:0000256" key="2">
    <source>
        <dbReference type="ARBA" id="ARBA00023012"/>
    </source>
</evidence>
<dbReference type="InterPro" id="IPR011006">
    <property type="entry name" value="CheY-like_superfamily"/>
</dbReference>
<gene>
    <name evidence="10" type="ORF">AC731_005875</name>
</gene>
<dbReference type="GO" id="GO:0000156">
    <property type="term" value="F:phosphorelay response regulator activity"/>
    <property type="evidence" value="ECO:0007669"/>
    <property type="project" value="TreeGrafter"/>
</dbReference>
<keyword evidence="4 7" id="KW-0238">DNA-binding</keyword>
<sequence length="222" mass="24288">MHLLIIEDDRTIAENIYDYLEARGHQCDYAGSIAAASALLAGALFDALVLDRNLPDGDGLTLARRLRAEGRATPILVLTARDALEDKLLGFEAGGDDYLVKPFALQELEVRLLALARRNAGRPAGPQLQHGALAFNTATQALHLQGRPLTLPPKALRLAAELLSQPERVFSRRELEIAVWGHEQDSSDNLRSVLHTLRRALGDDAPTQVVNVHGLGYKLVNR</sequence>
<dbReference type="PROSITE" id="PS50110">
    <property type="entry name" value="RESPONSE_REGULATORY"/>
    <property type="match status" value="1"/>
</dbReference>
<name>A0A127K3H5_9RHOO</name>
<dbReference type="AlphaFoldDB" id="A0A127K3H5"/>
<keyword evidence="5" id="KW-0804">Transcription</keyword>
<evidence type="ECO:0000259" key="8">
    <source>
        <dbReference type="PROSITE" id="PS50110"/>
    </source>
</evidence>
<evidence type="ECO:0000256" key="7">
    <source>
        <dbReference type="PROSITE-ProRule" id="PRU01091"/>
    </source>
</evidence>
<dbReference type="RefSeq" id="WP_048704000.1">
    <property type="nucleotide sequence ID" value="NZ_CP014646.1"/>
</dbReference>
<dbReference type="PANTHER" id="PTHR48111">
    <property type="entry name" value="REGULATOR OF RPOS"/>
    <property type="match status" value="1"/>
</dbReference>